<evidence type="ECO:0000313" key="1">
    <source>
        <dbReference type="EMBL" id="CAK0865419.1"/>
    </source>
</evidence>
<dbReference type="Proteomes" id="UP001189429">
    <property type="component" value="Unassembled WGS sequence"/>
</dbReference>
<proteinExistence type="predicted"/>
<gene>
    <name evidence="1" type="ORF">PCOR1329_LOCUS52946</name>
</gene>
<keyword evidence="2" id="KW-1185">Reference proteome</keyword>
<dbReference type="Pfam" id="PF13540">
    <property type="entry name" value="RCC1_2"/>
    <property type="match status" value="1"/>
</dbReference>
<name>A0ABN9UZD2_9DINO</name>
<protein>
    <submittedName>
        <fullName evidence="1">Uncharacterized protein</fullName>
    </submittedName>
</protein>
<evidence type="ECO:0000313" key="2">
    <source>
        <dbReference type="Proteomes" id="UP001189429"/>
    </source>
</evidence>
<organism evidence="1 2">
    <name type="scientific">Prorocentrum cordatum</name>
    <dbReference type="NCBI Taxonomy" id="2364126"/>
    <lineage>
        <taxon>Eukaryota</taxon>
        <taxon>Sar</taxon>
        <taxon>Alveolata</taxon>
        <taxon>Dinophyceae</taxon>
        <taxon>Prorocentrales</taxon>
        <taxon>Prorocentraceae</taxon>
        <taxon>Prorocentrum</taxon>
    </lineage>
</organism>
<comment type="caution">
    <text evidence="1">The sequence shown here is derived from an EMBL/GenBank/DDBJ whole genome shotgun (WGS) entry which is preliminary data.</text>
</comment>
<dbReference type="EMBL" id="CAUYUJ010016449">
    <property type="protein sequence ID" value="CAK0865419.1"/>
    <property type="molecule type" value="Genomic_DNA"/>
</dbReference>
<reference evidence="1" key="1">
    <citation type="submission" date="2023-10" db="EMBL/GenBank/DDBJ databases">
        <authorList>
            <person name="Chen Y."/>
            <person name="Shah S."/>
            <person name="Dougan E. K."/>
            <person name="Thang M."/>
            <person name="Chan C."/>
        </authorList>
    </citation>
    <scope>NUCLEOTIDE SEQUENCE [LARGE SCALE GENOMIC DNA]</scope>
</reference>
<sequence>MYHTVLLRSDGAAVACGNNSFGQCDCPALVEGFVYTLAFVLSRHYGCRVGEWYLCTRFPRRLSPFTVPWGFPGPSGLAGGVCSASRGGLGHLGDATVQHKDVGERDGWELDHKQPSAFSSPTSQMQRRRRQCIADVSAMRRDLLIFSVRTPSGRTLKTTRTNCSLD</sequence>
<accession>A0ABN9UZD2</accession>